<reference evidence="1" key="1">
    <citation type="submission" date="2019-08" db="EMBL/GenBank/DDBJ databases">
        <authorList>
            <person name="Kucharzyk K."/>
            <person name="Murdoch R.W."/>
            <person name="Higgins S."/>
            <person name="Loffler F."/>
        </authorList>
    </citation>
    <scope>NUCLEOTIDE SEQUENCE</scope>
</reference>
<protein>
    <submittedName>
        <fullName evidence="1">Uncharacterized protein</fullName>
    </submittedName>
</protein>
<dbReference type="AlphaFoldDB" id="A0A644WMX5"/>
<name>A0A644WMX5_9ZZZZ</name>
<dbReference type="Pfam" id="PF19765">
    <property type="entry name" value="DUF6252"/>
    <property type="match status" value="1"/>
</dbReference>
<comment type="caution">
    <text evidence="1">The sequence shown here is derived from an EMBL/GenBank/DDBJ whole genome shotgun (WGS) entry which is preliminary data.</text>
</comment>
<evidence type="ECO:0000313" key="1">
    <source>
        <dbReference type="EMBL" id="MPM04957.1"/>
    </source>
</evidence>
<accession>A0A644WMX5</accession>
<gene>
    <name evidence="1" type="ORF">SDC9_51238</name>
</gene>
<sequence>MKKKFTLLFMASLTALVLFTGCKKDDDEDDTPTYTNVLSAKIDGMSFTATLPIAQMTMGIIQIGGSSGAGSMQIILSFDVTPGTVSITDNTEEAIYWDSGQESYWPGTGSVVVSKHDVVNNVIEGTFTASLEEFSSSAALEVTNGVFKISYVEH</sequence>
<proteinExistence type="predicted"/>
<dbReference type="InterPro" id="IPR046219">
    <property type="entry name" value="DUF6252"/>
</dbReference>
<dbReference type="PROSITE" id="PS51257">
    <property type="entry name" value="PROKAR_LIPOPROTEIN"/>
    <property type="match status" value="1"/>
</dbReference>
<organism evidence="1">
    <name type="scientific">bioreactor metagenome</name>
    <dbReference type="NCBI Taxonomy" id="1076179"/>
    <lineage>
        <taxon>unclassified sequences</taxon>
        <taxon>metagenomes</taxon>
        <taxon>ecological metagenomes</taxon>
    </lineage>
</organism>
<dbReference type="EMBL" id="VSSQ01001087">
    <property type="protein sequence ID" value="MPM04957.1"/>
    <property type="molecule type" value="Genomic_DNA"/>
</dbReference>